<dbReference type="STRING" id="1688.BCUN_0221"/>
<sequence>MTTTDITTFDFHGQPVRTMRDDQDGVWFVAKDVATILGYANPQKAIRDHVDDEDRGVNETVTPGGKQKIAVINESGLYSLVLSSKLPGAREFKHWVTGDVLPSIRRDGAYVHAQPEDDDLTVLAKGMLAAQRALERKDRQIAAQAAIISRQTPLARLGDAFVNTDGTLSVTQAARHFLTLDKRMNRDTVFGILRGARMIEQKSNAPTKRAIDQGLLKQVVPTDMHGRKLSKPYARFTTKGLNWFIDRFIHGSQPTLEGI</sequence>
<dbReference type="eggNOG" id="COG3645">
    <property type="taxonomic scope" value="Bacteria"/>
</dbReference>
<evidence type="ECO:0000313" key="3">
    <source>
        <dbReference type="Proteomes" id="UP000029067"/>
    </source>
</evidence>
<protein>
    <submittedName>
        <fullName evidence="2">Phage anti-repressor protein</fullName>
    </submittedName>
</protein>
<dbReference type="AlphaFoldDB" id="A0A087B3X6"/>
<comment type="caution">
    <text evidence="2">The sequence shown here is derived from an EMBL/GenBank/DDBJ whole genome shotgun (WGS) entry which is preliminary data.</text>
</comment>
<dbReference type="Pfam" id="PF03374">
    <property type="entry name" value="ANT"/>
    <property type="match status" value="1"/>
</dbReference>
<evidence type="ECO:0000313" key="2">
    <source>
        <dbReference type="EMBL" id="KFI65726.1"/>
    </source>
</evidence>
<dbReference type="InterPro" id="IPR005039">
    <property type="entry name" value="Ant_C"/>
</dbReference>
<feature type="domain" description="Bro-N" evidence="1">
    <location>
        <begin position="3"/>
        <end position="108"/>
    </location>
</feature>
<dbReference type="eggNOG" id="COG3617">
    <property type="taxonomic scope" value="Bacteria"/>
</dbReference>
<dbReference type="GO" id="GO:0003677">
    <property type="term" value="F:DNA binding"/>
    <property type="evidence" value="ECO:0007669"/>
    <property type="project" value="InterPro"/>
</dbReference>
<dbReference type="PROSITE" id="PS51750">
    <property type="entry name" value="BRO_N"/>
    <property type="match status" value="1"/>
</dbReference>
<dbReference type="PANTHER" id="PTHR36180:SF2">
    <property type="entry name" value="BRO FAMILY PROTEIN"/>
    <property type="match status" value="1"/>
</dbReference>
<keyword evidence="3" id="KW-1185">Reference proteome</keyword>
<gene>
    <name evidence="2" type="ORF">BCUN_0221</name>
</gene>
<dbReference type="Pfam" id="PF02498">
    <property type="entry name" value="Bro-N"/>
    <property type="match status" value="1"/>
</dbReference>
<proteinExistence type="predicted"/>
<reference evidence="2 3" key="1">
    <citation type="submission" date="2014-03" db="EMBL/GenBank/DDBJ databases">
        <title>Genomics of Bifidobacteria.</title>
        <authorList>
            <person name="Ventura M."/>
            <person name="Milani C."/>
            <person name="Lugli G.A."/>
        </authorList>
    </citation>
    <scope>NUCLEOTIDE SEQUENCE [LARGE SCALE GENOMIC DNA]</scope>
    <source>
        <strain evidence="2 3">LMG 10738</strain>
    </source>
</reference>
<dbReference type="OrthoDB" id="9812611at2"/>
<dbReference type="SMART" id="SM01040">
    <property type="entry name" value="Bro-N"/>
    <property type="match status" value="1"/>
</dbReference>
<name>A0A087B3X6_9BIFI</name>
<dbReference type="EMBL" id="JGYV01000001">
    <property type="protein sequence ID" value="KFI65726.1"/>
    <property type="molecule type" value="Genomic_DNA"/>
</dbReference>
<accession>A0A087B3X6</accession>
<dbReference type="Proteomes" id="UP000029067">
    <property type="component" value="Unassembled WGS sequence"/>
</dbReference>
<organism evidence="2 3">
    <name type="scientific">Bifidobacterium cuniculi</name>
    <dbReference type="NCBI Taxonomy" id="1688"/>
    <lineage>
        <taxon>Bacteria</taxon>
        <taxon>Bacillati</taxon>
        <taxon>Actinomycetota</taxon>
        <taxon>Actinomycetes</taxon>
        <taxon>Bifidobacteriales</taxon>
        <taxon>Bifidobacteriaceae</taxon>
        <taxon>Bifidobacterium</taxon>
    </lineage>
</organism>
<evidence type="ECO:0000259" key="1">
    <source>
        <dbReference type="PROSITE" id="PS51750"/>
    </source>
</evidence>
<dbReference type="InterPro" id="IPR003497">
    <property type="entry name" value="BRO_N_domain"/>
</dbReference>
<dbReference type="PANTHER" id="PTHR36180">
    <property type="entry name" value="DNA-BINDING PROTEIN-RELATED-RELATED"/>
    <property type="match status" value="1"/>
</dbReference>